<dbReference type="InterPro" id="IPR039306">
    <property type="entry name" value="MYOB"/>
</dbReference>
<keyword evidence="5" id="KW-0175">Coiled coil</keyword>
<dbReference type="GO" id="GO:0080115">
    <property type="term" value="F:myosin XI tail binding"/>
    <property type="evidence" value="ECO:0007669"/>
    <property type="project" value="UniProtKB-ARBA"/>
</dbReference>
<evidence type="ECO:0000256" key="4">
    <source>
        <dbReference type="ARBA" id="ARBA00023136"/>
    </source>
</evidence>
<evidence type="ECO:0000259" key="8">
    <source>
        <dbReference type="PROSITE" id="PS51775"/>
    </source>
</evidence>
<feature type="region of interest" description="Disordered" evidence="6">
    <location>
        <begin position="433"/>
        <end position="483"/>
    </location>
</feature>
<keyword evidence="3 7" id="KW-1133">Transmembrane helix</keyword>
<keyword evidence="2 7" id="KW-0812">Transmembrane</keyword>
<sequence length="909" mass="101151">MAAGEGNSMVEAQWKHQGFMAVLTSAACEWFLIFLLLIDAVLSYLLTKFADYCKLQTPCILCSRLDHVIGNERPKFYRDLFCSNHISEISSLISCHIHNKLVDGHGMCDDCIFSLTTKSISLSEMHRIWGGKLGIDIDGSSLQSLLLNGYFFPCSVGTNPCSCCGKPWRPGQNVQRLYQLKSSGSVIPKRNIPFPRLPSHGRLHRRNSFKKMRNKSYHSVTSRILGKSGLDPLSDVGYTELKFNSDSESEVPFSDDDDDDATSTSHENCESKNDFAAQSDSENPSKVPSDDFMSARATECPYARPLISDMSVQPDVSKAHDVKSMDLNGATAERKDEINWHDAHQKPYPCRQPELILPDEIPASSNVLCISREESIEKKLQFPVPQEFNPVGQFDLSTLDNCLSLVGASSAKGTSDIRYASIDNHGEILKSLSRPSANSVKSSQVSENSGPAKLKHIDASDWCESDGSEREREREASSLIAEPPVTKESDRLNEEPILLSSFSEDASNQGFDLSSEITRRAEHDHGDVQITSGSDEILILRKSASVESSLESLDPGNVSEIEGENIIDRLRRQIEYDRKCIKCLYKELGEERSAAAVAANEAMAMITRLQEEKSALHMEALQYLRMMEEQAEYDVDALEKANDLLAEREKEMQDMEAELEFYRLNFPDEKMVEDLHEGNSELNGKSKKMEGAIVTCQYNTSLPLNLMITELSKDAEISDTKIPHLGFEDEKLYISQCLQSLETKLHEISCSGAFSNIANCGHSKNLADDSLKREEPLKSEETLTNSQTEECDSSMKEDLSECNGSTASQEDATASDGDDCTLNKANNHCDSDGQKISPGQREVSLVALENEISDLNDRLEALEADHGFLEHMLNSLQSGSDGLQFIQEVAHQLQELRKIGIRLRNQSVP</sequence>
<feature type="region of interest" description="Disordered" evidence="6">
    <location>
        <begin position="245"/>
        <end position="292"/>
    </location>
</feature>
<reference evidence="10" key="1">
    <citation type="submission" date="2016-06" db="EMBL/GenBank/DDBJ databases">
        <title>Parallel loss of symbiosis genes in relatives of nitrogen-fixing non-legume Parasponia.</title>
        <authorList>
            <person name="Van Velzen R."/>
            <person name="Holmer R."/>
            <person name="Bu F."/>
            <person name="Rutten L."/>
            <person name="Van Zeijl A."/>
            <person name="Liu W."/>
            <person name="Santuari L."/>
            <person name="Cao Q."/>
            <person name="Sharma T."/>
            <person name="Shen D."/>
            <person name="Roswanjaya Y."/>
            <person name="Wardhani T."/>
            <person name="Kalhor M.S."/>
            <person name="Jansen J."/>
            <person name="Van den Hoogen J."/>
            <person name="Gungor B."/>
            <person name="Hartog M."/>
            <person name="Hontelez J."/>
            <person name="Verver J."/>
            <person name="Yang W.-C."/>
            <person name="Schijlen E."/>
            <person name="Repin R."/>
            <person name="Schilthuizen M."/>
            <person name="Schranz E."/>
            <person name="Heidstra R."/>
            <person name="Miyata K."/>
            <person name="Fedorova E."/>
            <person name="Kohlen W."/>
            <person name="Bisseling T."/>
            <person name="Smit S."/>
            <person name="Geurts R."/>
        </authorList>
    </citation>
    <scope>NUCLEOTIDE SEQUENCE [LARGE SCALE GENOMIC DNA]</scope>
    <source>
        <strain evidence="10">cv. RG33-2</strain>
    </source>
</reference>
<evidence type="ECO:0000256" key="7">
    <source>
        <dbReference type="SAM" id="Phobius"/>
    </source>
</evidence>
<evidence type="ECO:0000256" key="2">
    <source>
        <dbReference type="ARBA" id="ARBA00022692"/>
    </source>
</evidence>
<feature type="compositionally biased region" description="Polar residues" evidence="6">
    <location>
        <begin position="276"/>
        <end position="286"/>
    </location>
</feature>
<comment type="subcellular location">
    <subcellularLocation>
        <location evidence="1">Membrane</location>
        <topology evidence="1">Single-pass membrane protein</topology>
    </subcellularLocation>
</comment>
<dbReference type="OrthoDB" id="1047602at2759"/>
<dbReference type="EMBL" id="JXTC01000047">
    <property type="protein sequence ID" value="PON95045.1"/>
    <property type="molecule type" value="Genomic_DNA"/>
</dbReference>
<dbReference type="Pfam" id="PF04576">
    <property type="entry name" value="Zein-binding"/>
    <property type="match status" value="1"/>
</dbReference>
<feature type="compositionally biased region" description="Polar residues" evidence="6">
    <location>
        <begin position="802"/>
        <end position="812"/>
    </location>
</feature>
<keyword evidence="10" id="KW-1185">Reference proteome</keyword>
<accession>A0A2P5FB80</accession>
<feature type="compositionally biased region" description="Basic and acidic residues" evidence="6">
    <location>
        <begin position="467"/>
        <end position="476"/>
    </location>
</feature>
<evidence type="ECO:0000256" key="6">
    <source>
        <dbReference type="SAM" id="MobiDB-lite"/>
    </source>
</evidence>
<dbReference type="PANTHER" id="PTHR31448">
    <property type="entry name" value="MYOSIN-BINDING PROTEIN 2"/>
    <property type="match status" value="1"/>
</dbReference>
<organism evidence="9 10">
    <name type="scientific">Trema orientale</name>
    <name type="common">Charcoal tree</name>
    <name type="synonym">Celtis orientalis</name>
    <dbReference type="NCBI Taxonomy" id="63057"/>
    <lineage>
        <taxon>Eukaryota</taxon>
        <taxon>Viridiplantae</taxon>
        <taxon>Streptophyta</taxon>
        <taxon>Embryophyta</taxon>
        <taxon>Tracheophyta</taxon>
        <taxon>Spermatophyta</taxon>
        <taxon>Magnoliopsida</taxon>
        <taxon>eudicotyledons</taxon>
        <taxon>Gunneridae</taxon>
        <taxon>Pentapetalae</taxon>
        <taxon>rosids</taxon>
        <taxon>fabids</taxon>
        <taxon>Rosales</taxon>
        <taxon>Cannabaceae</taxon>
        <taxon>Trema</taxon>
    </lineage>
</organism>
<evidence type="ECO:0000256" key="3">
    <source>
        <dbReference type="ARBA" id="ARBA00022989"/>
    </source>
</evidence>
<dbReference type="InterPro" id="IPR007656">
    <property type="entry name" value="GTD-bd"/>
</dbReference>
<comment type="caution">
    <text evidence="9">The sequence shown here is derived from an EMBL/GenBank/DDBJ whole genome shotgun (WGS) entry which is preliminary data.</text>
</comment>
<feature type="compositionally biased region" description="Acidic residues" evidence="6">
    <location>
        <begin position="247"/>
        <end position="261"/>
    </location>
</feature>
<feature type="region of interest" description="Disordered" evidence="6">
    <location>
        <begin position="774"/>
        <end position="819"/>
    </location>
</feature>
<dbReference type="Proteomes" id="UP000237000">
    <property type="component" value="Unassembled WGS sequence"/>
</dbReference>
<feature type="domain" description="GTD-binding" evidence="8">
    <location>
        <begin position="565"/>
        <end position="663"/>
    </location>
</feature>
<dbReference type="InParanoid" id="A0A2P5FB80"/>
<evidence type="ECO:0000313" key="10">
    <source>
        <dbReference type="Proteomes" id="UP000237000"/>
    </source>
</evidence>
<feature type="compositionally biased region" description="Polar residues" evidence="6">
    <location>
        <begin position="433"/>
        <end position="449"/>
    </location>
</feature>
<feature type="coiled-coil region" evidence="5">
    <location>
        <begin position="599"/>
        <end position="665"/>
    </location>
</feature>
<feature type="coiled-coil region" evidence="5">
    <location>
        <begin position="845"/>
        <end position="872"/>
    </location>
</feature>
<evidence type="ECO:0000256" key="5">
    <source>
        <dbReference type="SAM" id="Coils"/>
    </source>
</evidence>
<protein>
    <submittedName>
        <fullName evidence="9">Zein-binding domain containing protein</fullName>
    </submittedName>
</protein>
<dbReference type="PROSITE" id="PS51775">
    <property type="entry name" value="GTD_BINDING"/>
    <property type="match status" value="1"/>
</dbReference>
<dbReference type="PANTHER" id="PTHR31448:SF39">
    <property type="entry name" value="MYOSIN-BINDING PROTEIN 4-RELATED"/>
    <property type="match status" value="1"/>
</dbReference>
<dbReference type="GO" id="GO:0016020">
    <property type="term" value="C:membrane"/>
    <property type="evidence" value="ECO:0007669"/>
    <property type="project" value="UniProtKB-SubCell"/>
</dbReference>
<evidence type="ECO:0000313" key="9">
    <source>
        <dbReference type="EMBL" id="PON95045.1"/>
    </source>
</evidence>
<name>A0A2P5FB80_TREOI</name>
<feature type="transmembrane region" description="Helical" evidence="7">
    <location>
        <begin position="21"/>
        <end position="46"/>
    </location>
</feature>
<gene>
    <name evidence="9" type="ORF">TorRG33x02_092440</name>
</gene>
<evidence type="ECO:0000256" key="1">
    <source>
        <dbReference type="ARBA" id="ARBA00004167"/>
    </source>
</evidence>
<proteinExistence type="predicted"/>
<dbReference type="STRING" id="63057.A0A2P5FB80"/>
<keyword evidence="4 7" id="KW-0472">Membrane</keyword>
<dbReference type="AlphaFoldDB" id="A0A2P5FB80"/>